<feature type="transmembrane region" description="Helical" evidence="9">
    <location>
        <begin position="187"/>
        <end position="208"/>
    </location>
</feature>
<dbReference type="GO" id="GO:0051119">
    <property type="term" value="F:sugar transmembrane transporter activity"/>
    <property type="evidence" value="ECO:0007669"/>
    <property type="project" value="InterPro"/>
</dbReference>
<keyword evidence="7 9" id="KW-1133">Transmembrane helix</keyword>
<dbReference type="GO" id="GO:0005886">
    <property type="term" value="C:plasma membrane"/>
    <property type="evidence" value="ECO:0007669"/>
    <property type="project" value="UniProtKB-SubCell"/>
</dbReference>
<sequence>MEPLTLFIGIIGNVISVLMFLSPAGTFWRIVKNRSTEDFESLPYICTLLNASLWTYYGIIKPGAYLVATVNGFGIVVEIAYVALFLSYAPRKMKVKTGTLVGILNVGFLAAAMGVTWVALEGEGRIDAIGFISSVLNIVMYGSPLAAMKTVVTSKSVEYMPFLLSFFLSLNGGIWTFYAFLTKDLFLGVPNGTGFLLGAAQLIIFAMFRNAKPSTTTALWNTNSTSYGTLEEGGHIEPLISIPDQEIRLIRG</sequence>
<evidence type="ECO:0000256" key="2">
    <source>
        <dbReference type="ARBA" id="ARBA00007809"/>
    </source>
</evidence>
<evidence type="ECO:0000313" key="11">
    <source>
        <dbReference type="Proteomes" id="UP001497516"/>
    </source>
</evidence>
<feature type="transmembrane region" description="Helical" evidence="9">
    <location>
        <begin position="6"/>
        <end position="30"/>
    </location>
</feature>
<keyword evidence="4 9" id="KW-0762">Sugar transport</keyword>
<dbReference type="AlphaFoldDB" id="A0AAV2GUD4"/>
<protein>
    <recommendedName>
        <fullName evidence="9">Bidirectional sugar transporter SWEET</fullName>
    </recommendedName>
</protein>
<feature type="transmembrane region" description="Helical" evidence="9">
    <location>
        <begin position="42"/>
        <end position="59"/>
    </location>
</feature>
<dbReference type="Proteomes" id="UP001497516">
    <property type="component" value="Chromosome 9"/>
</dbReference>
<comment type="subcellular location">
    <subcellularLocation>
        <location evidence="9">Cell membrane</location>
        <topology evidence="9">Multi-pass membrane protein</topology>
    </subcellularLocation>
    <subcellularLocation>
        <location evidence="1">Endomembrane system</location>
        <topology evidence="1">Multi-pass membrane protein</topology>
    </subcellularLocation>
</comment>
<dbReference type="FunFam" id="1.20.1280.290:FF:000002">
    <property type="entry name" value="Bidirectional sugar transporter SWEET"/>
    <property type="match status" value="1"/>
</dbReference>
<comment type="similarity">
    <text evidence="2 9">Belongs to the SWEET sugar transporter family.</text>
</comment>
<keyword evidence="5 9" id="KW-0812">Transmembrane</keyword>
<dbReference type="PANTHER" id="PTHR10791">
    <property type="entry name" value="RAG1-ACTIVATING PROTEIN 1"/>
    <property type="match status" value="1"/>
</dbReference>
<feature type="transmembrane region" description="Helical" evidence="9">
    <location>
        <begin position="126"/>
        <end position="147"/>
    </location>
</feature>
<name>A0AAV2GUD4_9ROSI</name>
<evidence type="ECO:0000256" key="7">
    <source>
        <dbReference type="ARBA" id="ARBA00022989"/>
    </source>
</evidence>
<evidence type="ECO:0000313" key="10">
    <source>
        <dbReference type="EMBL" id="CAL1413213.1"/>
    </source>
</evidence>
<dbReference type="PANTHER" id="PTHR10791:SF120">
    <property type="entry name" value="BIDIRECTIONAL SUGAR TRANSPORTER SWEET17"/>
    <property type="match status" value="1"/>
</dbReference>
<evidence type="ECO:0000256" key="9">
    <source>
        <dbReference type="RuleBase" id="RU910715"/>
    </source>
</evidence>
<evidence type="ECO:0000256" key="1">
    <source>
        <dbReference type="ARBA" id="ARBA00004127"/>
    </source>
</evidence>
<keyword evidence="3 9" id="KW-0813">Transport</keyword>
<feature type="transmembrane region" description="Helical" evidence="9">
    <location>
        <begin position="65"/>
        <end position="88"/>
    </location>
</feature>
<dbReference type="Pfam" id="PF03083">
    <property type="entry name" value="MtN3_slv"/>
    <property type="match status" value="2"/>
</dbReference>
<dbReference type="GO" id="GO:0012505">
    <property type="term" value="C:endomembrane system"/>
    <property type="evidence" value="ECO:0007669"/>
    <property type="project" value="UniProtKB-SubCell"/>
</dbReference>
<feature type="transmembrane region" description="Helical" evidence="9">
    <location>
        <begin position="100"/>
        <end position="120"/>
    </location>
</feature>
<keyword evidence="6" id="KW-0677">Repeat</keyword>
<reference evidence="10 11" key="1">
    <citation type="submission" date="2024-04" db="EMBL/GenBank/DDBJ databases">
        <authorList>
            <person name="Fracassetti M."/>
        </authorList>
    </citation>
    <scope>NUCLEOTIDE SEQUENCE [LARGE SCALE GENOMIC DNA]</scope>
</reference>
<keyword evidence="8 9" id="KW-0472">Membrane</keyword>
<feature type="transmembrane region" description="Helical" evidence="9">
    <location>
        <begin position="159"/>
        <end position="181"/>
    </location>
</feature>
<dbReference type="GO" id="GO:0051260">
    <property type="term" value="P:protein homooligomerization"/>
    <property type="evidence" value="ECO:0007669"/>
    <property type="project" value="UniProtKB-ARBA"/>
</dbReference>
<gene>
    <name evidence="10" type="ORF">LTRI10_LOCUS52463</name>
</gene>
<comment type="function">
    <text evidence="9">Mediates both low-affinity uptake and efflux of sugar across the membrane.</text>
</comment>
<evidence type="ECO:0000256" key="3">
    <source>
        <dbReference type="ARBA" id="ARBA00022448"/>
    </source>
</evidence>
<organism evidence="10 11">
    <name type="scientific">Linum trigynum</name>
    <dbReference type="NCBI Taxonomy" id="586398"/>
    <lineage>
        <taxon>Eukaryota</taxon>
        <taxon>Viridiplantae</taxon>
        <taxon>Streptophyta</taxon>
        <taxon>Embryophyta</taxon>
        <taxon>Tracheophyta</taxon>
        <taxon>Spermatophyta</taxon>
        <taxon>Magnoliopsida</taxon>
        <taxon>eudicotyledons</taxon>
        <taxon>Gunneridae</taxon>
        <taxon>Pentapetalae</taxon>
        <taxon>rosids</taxon>
        <taxon>fabids</taxon>
        <taxon>Malpighiales</taxon>
        <taxon>Linaceae</taxon>
        <taxon>Linum</taxon>
    </lineage>
</organism>
<evidence type="ECO:0000256" key="8">
    <source>
        <dbReference type="ARBA" id="ARBA00023136"/>
    </source>
</evidence>
<dbReference type="EMBL" id="OZ034822">
    <property type="protein sequence ID" value="CAL1413213.1"/>
    <property type="molecule type" value="Genomic_DNA"/>
</dbReference>
<evidence type="ECO:0000256" key="5">
    <source>
        <dbReference type="ARBA" id="ARBA00022692"/>
    </source>
</evidence>
<keyword evidence="11" id="KW-1185">Reference proteome</keyword>
<proteinExistence type="inferred from homology"/>
<accession>A0AAV2GUD4</accession>
<evidence type="ECO:0000256" key="6">
    <source>
        <dbReference type="ARBA" id="ARBA00022737"/>
    </source>
</evidence>
<dbReference type="InterPro" id="IPR047664">
    <property type="entry name" value="SWEET"/>
</dbReference>
<evidence type="ECO:0000256" key="4">
    <source>
        <dbReference type="ARBA" id="ARBA00022597"/>
    </source>
</evidence>
<dbReference type="InterPro" id="IPR004316">
    <property type="entry name" value="SWEET_rpt"/>
</dbReference>
<dbReference type="FunFam" id="1.20.1280.290:FF:000001">
    <property type="entry name" value="Bidirectional sugar transporter SWEET"/>
    <property type="match status" value="1"/>
</dbReference>
<dbReference type="Gene3D" id="1.20.1280.290">
    <property type="match status" value="2"/>
</dbReference>